<evidence type="ECO:0000313" key="16">
    <source>
        <dbReference type="Proteomes" id="UP000579812"/>
    </source>
</evidence>
<keyword evidence="14" id="KW-1133">Transmembrane helix</keyword>
<comment type="subcellular location">
    <subcellularLocation>
        <location evidence="1">Secreted</location>
    </subcellularLocation>
</comment>
<keyword evidence="4" id="KW-0964">Secreted</keyword>
<proteinExistence type="inferred from homology"/>
<dbReference type="PANTHER" id="PTHR11954">
    <property type="entry name" value="D-DOPACHROME DECARBOXYLASE"/>
    <property type="match status" value="1"/>
</dbReference>
<dbReference type="InterPro" id="IPR014347">
    <property type="entry name" value="Tautomerase/MIF_sf"/>
</dbReference>
<dbReference type="GO" id="GO:0005615">
    <property type="term" value="C:extracellular space"/>
    <property type="evidence" value="ECO:0007669"/>
    <property type="project" value="UniProtKB-KW"/>
</dbReference>
<comment type="catalytic activity">
    <reaction evidence="6">
        <text>3-phenylpyruvate = enol-phenylpyruvate</text>
        <dbReference type="Rhea" id="RHEA:17097"/>
        <dbReference type="ChEBI" id="CHEBI:16815"/>
        <dbReference type="ChEBI" id="CHEBI:18005"/>
        <dbReference type="EC" id="5.3.2.1"/>
    </reaction>
</comment>
<sequence length="145" mass="16661">MRQPSNCGGMLSGLYCQIFIWVIWCFTVAEKKYWHRGYLPYSTRAHIWIHPRRCLISLHRALFCRKSRLSFAVMPMFVVNTNVAKDAVPAELLSEATQELAKAMGKPAQYIAIHIIPDQMMMFGGKGDPCTLFSHQHRKDWGCAK</sequence>
<dbReference type="PANTHER" id="PTHR11954:SF6">
    <property type="entry name" value="MACROPHAGE MIGRATION INHIBITORY FACTOR"/>
    <property type="match status" value="1"/>
</dbReference>
<evidence type="ECO:0000256" key="5">
    <source>
        <dbReference type="ARBA" id="ARBA00023235"/>
    </source>
</evidence>
<evidence type="ECO:0000256" key="4">
    <source>
        <dbReference type="ARBA" id="ARBA00022525"/>
    </source>
</evidence>
<organism evidence="15 16">
    <name type="scientific">Onychostoma macrolepis</name>
    <dbReference type="NCBI Taxonomy" id="369639"/>
    <lineage>
        <taxon>Eukaryota</taxon>
        <taxon>Metazoa</taxon>
        <taxon>Chordata</taxon>
        <taxon>Craniata</taxon>
        <taxon>Vertebrata</taxon>
        <taxon>Euteleostomi</taxon>
        <taxon>Actinopterygii</taxon>
        <taxon>Neopterygii</taxon>
        <taxon>Teleostei</taxon>
        <taxon>Ostariophysi</taxon>
        <taxon>Cypriniformes</taxon>
        <taxon>Cyprinidae</taxon>
        <taxon>Acrossocheilinae</taxon>
        <taxon>Onychostoma</taxon>
    </lineage>
</organism>
<dbReference type="SUPFAM" id="SSF55331">
    <property type="entry name" value="Tautomerase/MIF"/>
    <property type="match status" value="1"/>
</dbReference>
<keyword evidence="14" id="KW-0812">Transmembrane</keyword>
<dbReference type="Proteomes" id="UP000579812">
    <property type="component" value="Unassembled WGS sequence"/>
</dbReference>
<keyword evidence="16" id="KW-1185">Reference proteome</keyword>
<evidence type="ECO:0000256" key="11">
    <source>
        <dbReference type="ARBA" id="ARBA00041631"/>
    </source>
</evidence>
<evidence type="ECO:0000256" key="1">
    <source>
        <dbReference type="ARBA" id="ARBA00004613"/>
    </source>
</evidence>
<keyword evidence="14" id="KW-0472">Membrane</keyword>
<comment type="catalytic activity">
    <reaction evidence="7">
        <text>L-dopachrome = 5,6-dihydroxyindole-2-carboxylate</text>
        <dbReference type="Rhea" id="RHEA:13041"/>
        <dbReference type="ChEBI" id="CHEBI:16875"/>
        <dbReference type="ChEBI" id="CHEBI:57509"/>
        <dbReference type="EC" id="5.3.3.12"/>
    </reaction>
</comment>
<dbReference type="EMBL" id="JAAMOB010000014">
    <property type="protein sequence ID" value="KAF4104980.1"/>
    <property type="molecule type" value="Genomic_DNA"/>
</dbReference>
<dbReference type="EC" id="5.3.3.12" evidence="8"/>
<reference evidence="15 16" key="1">
    <citation type="submission" date="2020-04" db="EMBL/GenBank/DDBJ databases">
        <title>Chromosome-level genome assembly of a cyprinid fish Onychostoma macrolepis by integration of Nanopore Sequencing, Bionano and Hi-C technology.</title>
        <authorList>
            <person name="Wang D."/>
        </authorList>
    </citation>
    <scope>NUCLEOTIDE SEQUENCE [LARGE SCALE GENOMIC DNA]</scope>
    <source>
        <strain evidence="15">SWU-2019</strain>
        <tissue evidence="15">Muscle</tissue>
    </source>
</reference>
<gene>
    <name evidence="15" type="ORF">G5714_014311</name>
</gene>
<keyword evidence="5" id="KW-0413">Isomerase</keyword>
<name>A0A7J6CCN2_9TELE</name>
<dbReference type="GO" id="GO:0005125">
    <property type="term" value="F:cytokine activity"/>
    <property type="evidence" value="ECO:0007669"/>
    <property type="project" value="UniProtKB-KW"/>
</dbReference>
<evidence type="ECO:0000256" key="10">
    <source>
        <dbReference type="ARBA" id="ARBA00039619"/>
    </source>
</evidence>
<evidence type="ECO:0000256" key="13">
    <source>
        <dbReference type="ARBA" id="ARBA00042730"/>
    </source>
</evidence>
<dbReference type="InterPro" id="IPR001398">
    <property type="entry name" value="Macrophage_inhib_fac"/>
</dbReference>
<dbReference type="GO" id="GO:0050178">
    <property type="term" value="F:phenylpyruvate tautomerase activity"/>
    <property type="evidence" value="ECO:0007669"/>
    <property type="project" value="UniProtKB-EC"/>
</dbReference>
<evidence type="ECO:0000256" key="2">
    <source>
        <dbReference type="ARBA" id="ARBA00005851"/>
    </source>
</evidence>
<comment type="caution">
    <text evidence="15">The sequence shown here is derived from an EMBL/GenBank/DDBJ whole genome shotgun (WGS) entry which is preliminary data.</text>
</comment>
<dbReference type="Gene3D" id="3.30.429.10">
    <property type="entry name" value="Macrophage Migration Inhibitory Factor"/>
    <property type="match status" value="1"/>
</dbReference>
<feature type="transmembrane region" description="Helical" evidence="14">
    <location>
        <begin position="12"/>
        <end position="29"/>
    </location>
</feature>
<evidence type="ECO:0000256" key="7">
    <source>
        <dbReference type="ARBA" id="ARBA00036823"/>
    </source>
</evidence>
<evidence type="ECO:0000256" key="9">
    <source>
        <dbReference type="ARBA" id="ARBA00039086"/>
    </source>
</evidence>
<dbReference type="GO" id="GO:0004167">
    <property type="term" value="F:dopachrome isomerase activity"/>
    <property type="evidence" value="ECO:0007669"/>
    <property type="project" value="UniProtKB-EC"/>
</dbReference>
<comment type="similarity">
    <text evidence="2">Belongs to the MIF family.</text>
</comment>
<evidence type="ECO:0000256" key="8">
    <source>
        <dbReference type="ARBA" id="ARBA00038932"/>
    </source>
</evidence>
<evidence type="ECO:0000313" key="15">
    <source>
        <dbReference type="EMBL" id="KAF4104980.1"/>
    </source>
</evidence>
<evidence type="ECO:0000256" key="3">
    <source>
        <dbReference type="ARBA" id="ARBA00022514"/>
    </source>
</evidence>
<evidence type="ECO:0000256" key="14">
    <source>
        <dbReference type="SAM" id="Phobius"/>
    </source>
</evidence>
<dbReference type="Pfam" id="PF01187">
    <property type="entry name" value="MIF"/>
    <property type="match status" value="1"/>
</dbReference>
<accession>A0A7J6CCN2</accession>
<protein>
    <recommendedName>
        <fullName evidence="10">Macrophage migration inhibitory factor</fullName>
        <ecNumber evidence="9">5.3.2.1</ecNumber>
        <ecNumber evidence="8">5.3.3.12</ecNumber>
    </recommendedName>
    <alternativeName>
        <fullName evidence="13">L-dopachrome isomerase</fullName>
    </alternativeName>
    <alternativeName>
        <fullName evidence="11">L-dopachrome tautomerase</fullName>
    </alternativeName>
    <alternativeName>
        <fullName evidence="12">Phenylpyruvate tautomerase</fullName>
    </alternativeName>
</protein>
<dbReference type="AlphaFoldDB" id="A0A7J6CCN2"/>
<keyword evidence="3" id="KW-0202">Cytokine</keyword>
<dbReference type="EC" id="5.3.2.1" evidence="9"/>
<evidence type="ECO:0000256" key="6">
    <source>
        <dbReference type="ARBA" id="ARBA00036735"/>
    </source>
</evidence>
<evidence type="ECO:0000256" key="12">
    <source>
        <dbReference type="ARBA" id="ARBA00041912"/>
    </source>
</evidence>